<keyword evidence="3" id="KW-0067">ATP-binding</keyword>
<comment type="caution">
    <text evidence="5">The sequence shown here is derived from an EMBL/GenBank/DDBJ whole genome shotgun (WGS) entry which is preliminary data.</text>
</comment>
<evidence type="ECO:0000313" key="6">
    <source>
        <dbReference type="Proteomes" id="UP000078389"/>
    </source>
</evidence>
<dbReference type="SUPFAM" id="SSF50891">
    <property type="entry name" value="Cyclophilin-like"/>
    <property type="match status" value="1"/>
</dbReference>
<dbReference type="STRING" id="1770058.A3840_12885"/>
<reference evidence="5 6" key="1">
    <citation type="submission" date="2016-03" db="EMBL/GenBank/DDBJ databases">
        <title>Genome sequencing of Devosia sp. S37.</title>
        <authorList>
            <person name="Mohd Nor M."/>
        </authorList>
    </citation>
    <scope>NUCLEOTIDE SEQUENCE [LARGE SCALE GENOMIC DNA]</scope>
    <source>
        <strain evidence="5 6">S37</strain>
    </source>
</reference>
<dbReference type="SMART" id="SM00797">
    <property type="entry name" value="AHS2"/>
    <property type="match status" value="1"/>
</dbReference>
<keyword evidence="2" id="KW-0378">Hydrolase</keyword>
<name>A0A178HU62_9HYPH</name>
<dbReference type="AlphaFoldDB" id="A0A178HU62"/>
<accession>A0A178HU62</accession>
<keyword evidence="1" id="KW-0547">Nucleotide-binding</keyword>
<dbReference type="Pfam" id="PF02626">
    <property type="entry name" value="CT_A_B"/>
    <property type="match status" value="1"/>
</dbReference>
<dbReference type="PANTHER" id="PTHR43309:SF5">
    <property type="entry name" value="5-OXOPROLINASE SUBUNIT C"/>
    <property type="match status" value="1"/>
</dbReference>
<protein>
    <recommendedName>
        <fullName evidence="4">Carboxyltransferase domain-containing protein</fullName>
    </recommendedName>
</protein>
<dbReference type="PANTHER" id="PTHR43309">
    <property type="entry name" value="5-OXOPROLINASE SUBUNIT C"/>
    <property type="match status" value="1"/>
</dbReference>
<dbReference type="RefSeq" id="WP_067457364.1">
    <property type="nucleotide sequence ID" value="NZ_LVVY01000094.1"/>
</dbReference>
<dbReference type="InterPro" id="IPR029000">
    <property type="entry name" value="Cyclophilin-like_dom_sf"/>
</dbReference>
<dbReference type="GO" id="GO:0016787">
    <property type="term" value="F:hydrolase activity"/>
    <property type="evidence" value="ECO:0007669"/>
    <property type="project" value="UniProtKB-KW"/>
</dbReference>
<organism evidence="5 6">
    <name type="scientific">Devosia elaeis</name>
    <dbReference type="NCBI Taxonomy" id="1770058"/>
    <lineage>
        <taxon>Bacteria</taxon>
        <taxon>Pseudomonadati</taxon>
        <taxon>Pseudomonadota</taxon>
        <taxon>Alphaproteobacteria</taxon>
        <taxon>Hyphomicrobiales</taxon>
        <taxon>Devosiaceae</taxon>
        <taxon>Devosia</taxon>
    </lineage>
</organism>
<dbReference type="OrthoDB" id="9768696at2"/>
<dbReference type="GO" id="GO:0005524">
    <property type="term" value="F:ATP binding"/>
    <property type="evidence" value="ECO:0007669"/>
    <property type="project" value="UniProtKB-KW"/>
</dbReference>
<proteinExistence type="predicted"/>
<dbReference type="InterPro" id="IPR052708">
    <property type="entry name" value="PxpC"/>
</dbReference>
<dbReference type="EMBL" id="LVVY01000094">
    <property type="protein sequence ID" value="OAM76401.1"/>
    <property type="molecule type" value="Genomic_DNA"/>
</dbReference>
<feature type="domain" description="Carboxyltransferase" evidence="4">
    <location>
        <begin position="26"/>
        <end position="300"/>
    </location>
</feature>
<dbReference type="Proteomes" id="UP000078389">
    <property type="component" value="Unassembled WGS sequence"/>
</dbReference>
<evidence type="ECO:0000259" key="4">
    <source>
        <dbReference type="SMART" id="SM00797"/>
    </source>
</evidence>
<gene>
    <name evidence="5" type="ORF">A3840_12885</name>
</gene>
<evidence type="ECO:0000256" key="1">
    <source>
        <dbReference type="ARBA" id="ARBA00022741"/>
    </source>
</evidence>
<sequence>MSALVRIVRAGPLATIQDAGRHGLLAHGISASGPMDQGAFRQAGALAGAGSGAGIEMTRAGLDLVIETGAVRIGWAGGAFAVRINGAALGWPGAARLSAGDLLSVTPGSAGNYGYLRFGARLDLPDVLGSLSTNMRARLGGLEGRALAAGDRLRFEDGAGEPGPIATAPVEDGPIRFIRGLHWERFSVQVQSQFVGARFRISPAMDRMGVRLADEDGVFGGQSILSLVSDPVLPGDIQILGDGTPIVLMRDHQPTGGYPRIGTIIGADLDRFAQMRPGSVLAFEPVSVDHAHRLLRSGQT</sequence>
<evidence type="ECO:0000256" key="3">
    <source>
        <dbReference type="ARBA" id="ARBA00022840"/>
    </source>
</evidence>
<evidence type="ECO:0000313" key="5">
    <source>
        <dbReference type="EMBL" id="OAM76401.1"/>
    </source>
</evidence>
<dbReference type="InterPro" id="IPR003778">
    <property type="entry name" value="CT_A_B"/>
</dbReference>
<keyword evidence="6" id="KW-1185">Reference proteome</keyword>
<dbReference type="Gene3D" id="2.40.100.10">
    <property type="entry name" value="Cyclophilin-like"/>
    <property type="match status" value="1"/>
</dbReference>
<evidence type="ECO:0000256" key="2">
    <source>
        <dbReference type="ARBA" id="ARBA00022801"/>
    </source>
</evidence>